<proteinExistence type="predicted"/>
<dbReference type="AlphaFoldDB" id="A0A0E9UXD2"/>
<reference evidence="1" key="1">
    <citation type="submission" date="2014-11" db="EMBL/GenBank/DDBJ databases">
        <authorList>
            <person name="Amaro Gonzalez C."/>
        </authorList>
    </citation>
    <scope>NUCLEOTIDE SEQUENCE</scope>
</reference>
<reference evidence="1" key="2">
    <citation type="journal article" date="2015" name="Fish Shellfish Immunol.">
        <title>Early steps in the European eel (Anguilla anguilla)-Vibrio vulnificus interaction in the gills: Role of the RtxA13 toxin.</title>
        <authorList>
            <person name="Callol A."/>
            <person name="Pajuelo D."/>
            <person name="Ebbesson L."/>
            <person name="Teles M."/>
            <person name="MacKenzie S."/>
            <person name="Amaro C."/>
        </authorList>
    </citation>
    <scope>NUCLEOTIDE SEQUENCE</scope>
</reference>
<organism evidence="1">
    <name type="scientific">Anguilla anguilla</name>
    <name type="common">European freshwater eel</name>
    <name type="synonym">Muraena anguilla</name>
    <dbReference type="NCBI Taxonomy" id="7936"/>
    <lineage>
        <taxon>Eukaryota</taxon>
        <taxon>Metazoa</taxon>
        <taxon>Chordata</taxon>
        <taxon>Craniata</taxon>
        <taxon>Vertebrata</taxon>
        <taxon>Euteleostomi</taxon>
        <taxon>Actinopterygii</taxon>
        <taxon>Neopterygii</taxon>
        <taxon>Teleostei</taxon>
        <taxon>Anguilliformes</taxon>
        <taxon>Anguillidae</taxon>
        <taxon>Anguilla</taxon>
    </lineage>
</organism>
<accession>A0A0E9UXD2</accession>
<sequence>MPCSTHSIATEMWLAYYFSPNSITLNSHRPLPTVRLFWVTKWQSEGPASSRYVD</sequence>
<evidence type="ECO:0000313" key="1">
    <source>
        <dbReference type="EMBL" id="JAH70401.1"/>
    </source>
</evidence>
<protein>
    <submittedName>
        <fullName evidence="1">Uncharacterized protein</fullName>
    </submittedName>
</protein>
<name>A0A0E9UXD2_ANGAN</name>
<dbReference type="EMBL" id="GBXM01038176">
    <property type="protein sequence ID" value="JAH70401.1"/>
    <property type="molecule type" value="Transcribed_RNA"/>
</dbReference>